<dbReference type="InterPro" id="IPR020084">
    <property type="entry name" value="NUDIX_hydrolase_CS"/>
</dbReference>
<dbReference type="InterPro" id="IPR013078">
    <property type="entry name" value="His_Pase_superF_clade-1"/>
</dbReference>
<dbReference type="PANTHER" id="PTHR21340">
    <property type="entry name" value="DIADENOSINE 5,5-P1,P4-TETRAPHOSPHATE PYROPHOSPHOHYDROLASE MUTT"/>
    <property type="match status" value="1"/>
</dbReference>
<dbReference type="PRINTS" id="PR00502">
    <property type="entry name" value="NUDIXFAMILY"/>
</dbReference>
<dbReference type="Gene3D" id="3.40.50.1240">
    <property type="entry name" value="Phosphoglycerate mutase-like"/>
    <property type="match status" value="1"/>
</dbReference>
<dbReference type="RefSeq" id="WP_091120317.1">
    <property type="nucleotide sequence ID" value="NZ_FOLB01000002.1"/>
</dbReference>
<evidence type="ECO:0000256" key="2">
    <source>
        <dbReference type="ARBA" id="ARBA00022801"/>
    </source>
</evidence>
<comment type="similarity">
    <text evidence="1 3">Belongs to the Nudix hydrolase family.</text>
</comment>
<evidence type="ECO:0000313" key="5">
    <source>
        <dbReference type="EMBL" id="SFB88414.1"/>
    </source>
</evidence>
<dbReference type="InterPro" id="IPR020476">
    <property type="entry name" value="Nudix_hydrolase"/>
</dbReference>
<dbReference type="GO" id="GO:0006754">
    <property type="term" value="P:ATP biosynthetic process"/>
    <property type="evidence" value="ECO:0007669"/>
    <property type="project" value="TreeGrafter"/>
</dbReference>
<gene>
    <name evidence="5" type="ORF">SAMN04487968_102151</name>
</gene>
<dbReference type="InterPro" id="IPR000086">
    <property type="entry name" value="NUDIX_hydrolase_dom"/>
</dbReference>
<dbReference type="GO" id="GO:0004081">
    <property type="term" value="F:bis(5'-nucleosyl)-tetraphosphatase (asymmetrical) activity"/>
    <property type="evidence" value="ECO:0007669"/>
    <property type="project" value="TreeGrafter"/>
</dbReference>
<evidence type="ECO:0000256" key="1">
    <source>
        <dbReference type="ARBA" id="ARBA00005582"/>
    </source>
</evidence>
<evidence type="ECO:0000256" key="3">
    <source>
        <dbReference type="RuleBase" id="RU003476"/>
    </source>
</evidence>
<reference evidence="5 6" key="1">
    <citation type="submission" date="2016-10" db="EMBL/GenBank/DDBJ databases">
        <authorList>
            <person name="de Groot N.N."/>
        </authorList>
    </citation>
    <scope>NUCLEOTIDE SEQUENCE [LARGE SCALE GENOMIC DNA]</scope>
    <source>
        <strain evidence="5 6">CGMCC 1.7056</strain>
    </source>
</reference>
<dbReference type="Pfam" id="PF00293">
    <property type="entry name" value="NUDIX"/>
    <property type="match status" value="1"/>
</dbReference>
<keyword evidence="6" id="KW-1185">Reference proteome</keyword>
<dbReference type="SUPFAM" id="SSF55811">
    <property type="entry name" value="Nudix"/>
    <property type="match status" value="1"/>
</dbReference>
<proteinExistence type="inferred from homology"/>
<dbReference type="STRING" id="574651.SAMN04487968_102151"/>
<dbReference type="Gene3D" id="3.90.79.10">
    <property type="entry name" value="Nucleoside Triphosphate Pyrophosphohydrolase"/>
    <property type="match status" value="1"/>
</dbReference>
<dbReference type="PROSITE" id="PS51462">
    <property type="entry name" value="NUDIX"/>
    <property type="match status" value="1"/>
</dbReference>
<evidence type="ECO:0000259" key="4">
    <source>
        <dbReference type="PROSITE" id="PS51462"/>
    </source>
</evidence>
<organism evidence="5 6">
    <name type="scientific">Nocardioides terrae</name>
    <dbReference type="NCBI Taxonomy" id="574651"/>
    <lineage>
        <taxon>Bacteria</taxon>
        <taxon>Bacillati</taxon>
        <taxon>Actinomycetota</taxon>
        <taxon>Actinomycetes</taxon>
        <taxon>Propionibacteriales</taxon>
        <taxon>Nocardioidaceae</taxon>
        <taxon>Nocardioides</taxon>
    </lineage>
</organism>
<accession>A0A1I1EMT1</accession>
<dbReference type="OrthoDB" id="4287477at2"/>
<dbReference type="AlphaFoldDB" id="A0A1I1EMT1"/>
<dbReference type="PANTHER" id="PTHR21340:SF0">
    <property type="entry name" value="BIS(5'-NUCLEOSYL)-TETRAPHOSPHATASE [ASYMMETRICAL]"/>
    <property type="match status" value="1"/>
</dbReference>
<dbReference type="InterPro" id="IPR051325">
    <property type="entry name" value="Nudix_hydrolase_domain"/>
</dbReference>
<dbReference type="InterPro" id="IPR029033">
    <property type="entry name" value="His_PPase_superfam"/>
</dbReference>
<dbReference type="PROSITE" id="PS00893">
    <property type="entry name" value="NUDIX_BOX"/>
    <property type="match status" value="1"/>
</dbReference>
<sequence length="287" mass="32337">MPRSRPEITSAGAVVLRRGRDVLLVHRPKYDDWSFPKGKLERGEHVTAAAVREVEEETGVRVRLGRPLSSQTYSVGRARKTVHYWIARASGSDDVSAYAPNAEIDEVAWVPVSKATRVLTYPHDRDTLAEALQHPKRTRTVIVLRHAQSRARRTWHAEDALRPLLATGQRQAERLVPVLEAYGVRRVMTSSSVRCADTVAPYCRTTGTEPEPIDRLSEEHARRGKVRKLVRRTVEALGKTGPTVICTHRPVLPFIFDELGLDDPKLEKGELLVVHLRRGRVVASERH</sequence>
<dbReference type="Proteomes" id="UP000198832">
    <property type="component" value="Unassembled WGS sequence"/>
</dbReference>
<feature type="domain" description="Nudix hydrolase" evidence="4">
    <location>
        <begin position="6"/>
        <end position="133"/>
    </location>
</feature>
<dbReference type="EMBL" id="FOLB01000002">
    <property type="protein sequence ID" value="SFB88414.1"/>
    <property type="molecule type" value="Genomic_DNA"/>
</dbReference>
<dbReference type="InterPro" id="IPR015797">
    <property type="entry name" value="NUDIX_hydrolase-like_dom_sf"/>
</dbReference>
<dbReference type="CDD" id="cd07067">
    <property type="entry name" value="HP_PGM_like"/>
    <property type="match status" value="1"/>
</dbReference>
<dbReference type="CDD" id="cd03673">
    <property type="entry name" value="NUDIX_Ap6A_hydrolase"/>
    <property type="match status" value="1"/>
</dbReference>
<dbReference type="SMART" id="SM00855">
    <property type="entry name" value="PGAM"/>
    <property type="match status" value="1"/>
</dbReference>
<dbReference type="GO" id="GO:0006167">
    <property type="term" value="P:AMP biosynthetic process"/>
    <property type="evidence" value="ECO:0007669"/>
    <property type="project" value="TreeGrafter"/>
</dbReference>
<name>A0A1I1EMT1_9ACTN</name>
<evidence type="ECO:0000313" key="6">
    <source>
        <dbReference type="Proteomes" id="UP000198832"/>
    </source>
</evidence>
<dbReference type="Pfam" id="PF00300">
    <property type="entry name" value="His_Phos_1"/>
    <property type="match status" value="1"/>
</dbReference>
<protein>
    <submittedName>
        <fullName evidence="5">8-oxo-dGTP diphosphatase</fullName>
    </submittedName>
</protein>
<keyword evidence="2 3" id="KW-0378">Hydrolase</keyword>
<dbReference type="SUPFAM" id="SSF53254">
    <property type="entry name" value="Phosphoglycerate mutase-like"/>
    <property type="match status" value="1"/>
</dbReference>